<protein>
    <submittedName>
        <fullName evidence="2">Uncharacterized protein</fullName>
    </submittedName>
</protein>
<dbReference type="Proteomes" id="UP001207228">
    <property type="component" value="Unassembled WGS sequence"/>
</dbReference>
<feature type="coiled-coil region" evidence="1">
    <location>
        <begin position="9"/>
        <end position="36"/>
    </location>
</feature>
<gene>
    <name evidence="2" type="ORF">OO017_09705</name>
</gene>
<keyword evidence="1" id="KW-0175">Coiled coil</keyword>
<dbReference type="EMBL" id="JAPFQO010000006">
    <property type="protein sequence ID" value="MCX2740219.1"/>
    <property type="molecule type" value="Genomic_DNA"/>
</dbReference>
<proteinExistence type="predicted"/>
<comment type="caution">
    <text evidence="2">The sequence shown here is derived from an EMBL/GenBank/DDBJ whole genome shotgun (WGS) entry which is preliminary data.</text>
</comment>
<accession>A0ABT3REF3</accession>
<reference evidence="2 3" key="1">
    <citation type="submission" date="2022-11" db="EMBL/GenBank/DDBJ databases">
        <title>The characterization of three novel Bacteroidetes species and genomic analysis of their roles in tidal elemental geochemical cycles.</title>
        <authorList>
            <person name="Ma K.-J."/>
        </authorList>
    </citation>
    <scope>NUCLEOTIDE SEQUENCE [LARGE SCALE GENOMIC DNA]</scope>
    <source>
        <strain evidence="2 3">M82</strain>
    </source>
</reference>
<evidence type="ECO:0000313" key="2">
    <source>
        <dbReference type="EMBL" id="MCX2740219.1"/>
    </source>
</evidence>
<evidence type="ECO:0000256" key="1">
    <source>
        <dbReference type="SAM" id="Coils"/>
    </source>
</evidence>
<evidence type="ECO:0000313" key="3">
    <source>
        <dbReference type="Proteomes" id="UP001207228"/>
    </source>
</evidence>
<name>A0ABT3REF3_9BACT</name>
<sequence>MRAPDHLTKGEVQKSLDELDKKITTLKARVNATAADSNHTYHEHIAGLERKRELIVQKMGDPSNEQQHWSDLHKNISNLHNDADNMIK</sequence>
<dbReference type="RefSeq" id="WP_266052283.1">
    <property type="nucleotide sequence ID" value="NZ_JAPFQO010000006.1"/>
</dbReference>
<organism evidence="2 3">
    <name type="scientific">Pontibacter anaerobius</name>
    <dbReference type="NCBI Taxonomy" id="2993940"/>
    <lineage>
        <taxon>Bacteria</taxon>
        <taxon>Pseudomonadati</taxon>
        <taxon>Bacteroidota</taxon>
        <taxon>Cytophagia</taxon>
        <taxon>Cytophagales</taxon>
        <taxon>Hymenobacteraceae</taxon>
        <taxon>Pontibacter</taxon>
    </lineage>
</organism>
<keyword evidence="3" id="KW-1185">Reference proteome</keyword>